<dbReference type="Gene3D" id="3.30.460.10">
    <property type="entry name" value="Beta Polymerase, domain 2"/>
    <property type="match status" value="1"/>
</dbReference>
<dbReference type="CDD" id="cd05403">
    <property type="entry name" value="NT_KNTase_like"/>
    <property type="match status" value="1"/>
</dbReference>
<dbReference type="InterPro" id="IPR052930">
    <property type="entry name" value="TA_antitoxin_MntA"/>
</dbReference>
<dbReference type="GeneID" id="9752049"/>
<organism evidence="6 7">
    <name type="scientific">Vulcanisaeta distributa (strain DSM 14429 / JCM 11212 / NBRC 100878 / IC-017)</name>
    <dbReference type="NCBI Taxonomy" id="572478"/>
    <lineage>
        <taxon>Archaea</taxon>
        <taxon>Thermoproteota</taxon>
        <taxon>Thermoprotei</taxon>
        <taxon>Thermoproteales</taxon>
        <taxon>Thermoproteaceae</taxon>
        <taxon>Vulcanisaeta</taxon>
    </lineage>
</organism>
<dbReference type="PANTHER" id="PTHR43852:SF3">
    <property type="entry name" value="NUCLEOTIDYLTRANSFERASE"/>
    <property type="match status" value="1"/>
</dbReference>
<accession>E1QQL1</accession>
<dbReference type="KEGG" id="vdi:Vdis_1118"/>
<proteinExistence type="inferred from homology"/>
<dbReference type="Pfam" id="PF18765">
    <property type="entry name" value="Polbeta"/>
    <property type="match status" value="1"/>
</dbReference>
<dbReference type="InterPro" id="IPR041633">
    <property type="entry name" value="Polbeta"/>
</dbReference>
<comment type="similarity">
    <text evidence="4">Belongs to the HepT RNase toxin family.</text>
</comment>
<dbReference type="AlphaFoldDB" id="E1QQL1"/>
<gene>
    <name evidence="6" type="ordered locus">Vdis_1118</name>
</gene>
<dbReference type="InterPro" id="IPR008201">
    <property type="entry name" value="HepT-like"/>
</dbReference>
<dbReference type="Proteomes" id="UP000006681">
    <property type="component" value="Chromosome"/>
</dbReference>
<dbReference type="Pfam" id="PF01934">
    <property type="entry name" value="HepT-like"/>
    <property type="match status" value="1"/>
</dbReference>
<dbReference type="InterPro" id="IPR043519">
    <property type="entry name" value="NT_sf"/>
</dbReference>
<dbReference type="InterPro" id="IPR037038">
    <property type="entry name" value="HepT-like_sf"/>
</dbReference>
<reference evidence="7" key="2">
    <citation type="journal article" date="2010" name="Stand. Genomic Sci.">
        <title>Complete genome sequence of Vulcanisaeta distributa type strain (IC-017T).</title>
        <authorList>
            <person name="Mavromatis K."/>
            <person name="Sikorski J."/>
            <person name="Pabst E."/>
            <person name="Teshima H."/>
            <person name="Lapidus A."/>
            <person name="Lucas S."/>
            <person name="Nolan M."/>
            <person name="Glavina Del Rio T."/>
            <person name="Cheng J."/>
            <person name="Bruce D."/>
            <person name="Goodwin L."/>
            <person name="Pitluck S."/>
            <person name="Liolios K."/>
            <person name="Ivanova N."/>
            <person name="Mikhailova N."/>
            <person name="Pati A."/>
            <person name="Chen A."/>
            <person name="Palaniappan K."/>
            <person name="Land M."/>
            <person name="Hauser L."/>
            <person name="Chang Y."/>
            <person name="Jeffries C."/>
            <person name="Rohde M."/>
            <person name="Spring S."/>
            <person name="Goker M."/>
            <person name="Wirth R."/>
            <person name="Woyke T."/>
            <person name="Bristow J."/>
            <person name="Eisen J."/>
            <person name="Markowitz V."/>
            <person name="Hugenholtz P."/>
            <person name="Klenk H."/>
            <person name="Kyrpides N."/>
        </authorList>
    </citation>
    <scope>NUCLEOTIDE SEQUENCE [LARGE SCALE GENOMIC DNA]</scope>
    <source>
        <strain evidence="7">DSM 14429 / JCM 11212 / NBRC 100878 / IC-017</strain>
    </source>
</reference>
<dbReference type="NCBIfam" id="NF047752">
    <property type="entry name" value="MntA_antitoxin"/>
    <property type="match status" value="1"/>
</dbReference>
<dbReference type="SUPFAM" id="SSF81301">
    <property type="entry name" value="Nucleotidyltransferase"/>
    <property type="match status" value="1"/>
</dbReference>
<dbReference type="EMBL" id="CP002100">
    <property type="protein sequence ID" value="ADN50506.1"/>
    <property type="molecule type" value="Genomic_DNA"/>
</dbReference>
<evidence type="ECO:0000256" key="2">
    <source>
        <dbReference type="ARBA" id="ARBA00022722"/>
    </source>
</evidence>
<protein>
    <recommendedName>
        <fullName evidence="5">Polymerase beta nucleotidyltransferase domain-containing protein</fullName>
    </recommendedName>
</protein>
<dbReference type="STRING" id="572478.Vdis_1118"/>
<evidence type="ECO:0000313" key="6">
    <source>
        <dbReference type="EMBL" id="ADN50506.1"/>
    </source>
</evidence>
<dbReference type="GO" id="GO:0016787">
    <property type="term" value="F:hydrolase activity"/>
    <property type="evidence" value="ECO:0007669"/>
    <property type="project" value="UniProtKB-KW"/>
</dbReference>
<dbReference type="Gene3D" id="1.20.120.580">
    <property type="entry name" value="bsu32300-like"/>
    <property type="match status" value="1"/>
</dbReference>
<dbReference type="HOGENOM" id="CLU_971892_0_0_2"/>
<dbReference type="RefSeq" id="WP_013336231.1">
    <property type="nucleotide sequence ID" value="NC_014537.1"/>
</dbReference>
<keyword evidence="2" id="KW-0540">Nuclease</keyword>
<feature type="domain" description="Polymerase beta nucleotidyltransferase" evidence="5">
    <location>
        <begin position="164"/>
        <end position="255"/>
    </location>
</feature>
<evidence type="ECO:0000256" key="3">
    <source>
        <dbReference type="ARBA" id="ARBA00022801"/>
    </source>
</evidence>
<keyword evidence="3" id="KW-0378">Hydrolase</keyword>
<name>E1QQL1_VULDI</name>
<evidence type="ECO:0000256" key="4">
    <source>
        <dbReference type="ARBA" id="ARBA00024207"/>
    </source>
</evidence>
<dbReference type="NCBIfam" id="NF047751">
    <property type="entry name" value="HepT_toxin"/>
    <property type="match status" value="1"/>
</dbReference>
<keyword evidence="1" id="KW-1277">Toxin-antitoxin system</keyword>
<evidence type="ECO:0000256" key="1">
    <source>
        <dbReference type="ARBA" id="ARBA00022649"/>
    </source>
</evidence>
<reference evidence="6 7" key="1">
    <citation type="journal article" date="2010" name="Stand. Genomic Sci.">
        <title>Complete genome sequence of Vulcanisaeta distributa type strain (IC-017).</title>
        <authorList>
            <person name="Mavromatis K."/>
            <person name="Sikorski J."/>
            <person name="Pabst E."/>
            <person name="Teshima H."/>
            <person name="Lapidus A."/>
            <person name="Lucas S."/>
            <person name="Nolan M."/>
            <person name="Glavina Del Rio T."/>
            <person name="Cheng J.F."/>
            <person name="Bruce D."/>
            <person name="Goodwin L."/>
            <person name="Pitluck S."/>
            <person name="Liolios K."/>
            <person name="Ivanova N."/>
            <person name="Mikhailova N."/>
            <person name="Pati A."/>
            <person name="Chen A."/>
            <person name="Palaniappan K."/>
            <person name="Land M."/>
            <person name="Hauser L."/>
            <person name="Chang Y.J."/>
            <person name="Jeffries C.D."/>
            <person name="Rohde M."/>
            <person name="Spring S."/>
            <person name="Goker M."/>
            <person name="Wirth R."/>
            <person name="Woyke T."/>
            <person name="Bristow J."/>
            <person name="Eisen J.A."/>
            <person name="Markowitz V."/>
            <person name="Hugenholtz P."/>
            <person name="Klenk H.P."/>
            <person name="Kyrpides N.C."/>
        </authorList>
    </citation>
    <scope>NUCLEOTIDE SEQUENCE [LARGE SCALE GENOMIC DNA]</scope>
    <source>
        <strain evidence="7">DSM 14429 / JCM 11212 / NBRC 100878 / IC-017</strain>
    </source>
</reference>
<dbReference type="PANTHER" id="PTHR43852">
    <property type="entry name" value="NUCLEOTIDYLTRANSFERASE"/>
    <property type="match status" value="1"/>
</dbReference>
<keyword evidence="7" id="KW-1185">Reference proteome</keyword>
<dbReference type="GO" id="GO:0004540">
    <property type="term" value="F:RNA nuclease activity"/>
    <property type="evidence" value="ECO:0007669"/>
    <property type="project" value="InterPro"/>
</dbReference>
<evidence type="ECO:0000259" key="5">
    <source>
        <dbReference type="Pfam" id="PF18765"/>
    </source>
</evidence>
<evidence type="ECO:0000313" key="7">
    <source>
        <dbReference type="Proteomes" id="UP000006681"/>
    </source>
</evidence>
<dbReference type="GO" id="GO:0110001">
    <property type="term" value="C:toxin-antitoxin complex"/>
    <property type="evidence" value="ECO:0007669"/>
    <property type="project" value="InterPro"/>
</dbReference>
<dbReference type="eggNOG" id="arCOG02112">
    <property type="taxonomic scope" value="Archaea"/>
</dbReference>
<sequence length="286" mass="32809">MIWRGSVIINDRLAMARSYVNILRSIRDRVRAVNDLRGDLMLKGAVERYLHLAVESLINAGMRLCSILNLNKPERYRDIARILMNANILSDETGRLFELWIGFRNVLVHGYAVIDPERLIEALNEVDELDRVINEISNFIRDKSIDPADSQSINSSGELTNLINKARQVLERLDFVVFAYVFGSRAIGRAHPGSDIDIAIFTNRELSWKEFVSVMITLEDVLGLKVDLVHLNKAPLLLTYEAVSRGVLILDRDPERRINFEVKMIKEFLDLKPRLARYYSTLLTRG</sequence>